<reference evidence="14" key="3">
    <citation type="submission" date="2025-09" db="UniProtKB">
        <authorList>
            <consortium name="Ensembl"/>
        </authorList>
    </citation>
    <scope>IDENTIFICATION</scope>
</reference>
<evidence type="ECO:0000259" key="13">
    <source>
        <dbReference type="Pfam" id="PF13359"/>
    </source>
</evidence>
<proteinExistence type="inferred from homology"/>
<evidence type="ECO:0000256" key="12">
    <source>
        <dbReference type="ARBA" id="ARBA00045850"/>
    </source>
</evidence>
<comment type="similarity">
    <text evidence="4">Belongs to the HARBI1 family.</text>
</comment>
<evidence type="ECO:0000256" key="1">
    <source>
        <dbReference type="ARBA" id="ARBA00001968"/>
    </source>
</evidence>
<dbReference type="PANTHER" id="PTHR22930:SF275">
    <property type="entry name" value="NUCLEASE HARBI1-RELATED"/>
    <property type="match status" value="1"/>
</dbReference>
<feature type="domain" description="DDE Tnp4" evidence="13">
    <location>
        <begin position="152"/>
        <end position="303"/>
    </location>
</feature>
<sequence length="350" mass="38839">MALYLLAQRAHARRRRRVPQERVFKPRIQFLNMPEEQVMRRYQLNPEMIRDLCHALECDLQPSTGRSHALPVYVKVTAALNFYTSGTFQTPAGDAAGISQASMSRCVSQVTTALTRRANAYIHFPFQPQQQARTKEEFLRIAGFPNVLGTLGCTHVALKPPSDHENLYRNPLRFHSMNMQLVCDAHGMITHVVAEFPGSVPDAHILSCSSLRGIFEGHQNMDGWLLADGTYPLKPWLLTPVEAAETAAEQRYNAAHMATQAVVGRTVGALKGRFRCLDRAGGVLQYSPLKVCHIFVACCVLHNMAVGQGIAMPEGVELGARPPAQASPHPEPLSQEAQCLRQELITSYFS</sequence>
<keyword evidence="9" id="KW-0378">Hydrolase</keyword>
<comment type="function">
    <text evidence="12">Transposase-derived protein that may have nuclease activity. Does not have transposase activity.</text>
</comment>
<keyword evidence="6" id="KW-0963">Cytoplasm</keyword>
<dbReference type="InterPro" id="IPR045249">
    <property type="entry name" value="HARBI1-like"/>
</dbReference>
<evidence type="ECO:0000256" key="7">
    <source>
        <dbReference type="ARBA" id="ARBA00022722"/>
    </source>
</evidence>
<dbReference type="InterPro" id="IPR026103">
    <property type="entry name" value="HARBI1_animal"/>
</dbReference>
<dbReference type="GO" id="GO:0004518">
    <property type="term" value="F:nuclease activity"/>
    <property type="evidence" value="ECO:0007669"/>
    <property type="project" value="UniProtKB-KW"/>
</dbReference>
<keyword evidence="15" id="KW-1185">Reference proteome</keyword>
<dbReference type="GO" id="GO:0005634">
    <property type="term" value="C:nucleus"/>
    <property type="evidence" value="ECO:0007669"/>
    <property type="project" value="UniProtKB-SubCell"/>
</dbReference>
<dbReference type="Ensembl" id="ENSGAGT00000011576.1">
    <property type="protein sequence ID" value="ENSGAGP00000010087.1"/>
    <property type="gene ID" value="ENSGAGG00000007918.1"/>
</dbReference>
<evidence type="ECO:0000256" key="3">
    <source>
        <dbReference type="ARBA" id="ARBA00004496"/>
    </source>
</evidence>
<dbReference type="GO" id="GO:0005737">
    <property type="term" value="C:cytoplasm"/>
    <property type="evidence" value="ECO:0007669"/>
    <property type="project" value="UniProtKB-SubCell"/>
</dbReference>
<dbReference type="Proteomes" id="UP000291020">
    <property type="component" value="Unassembled WGS sequence"/>
</dbReference>
<dbReference type="AlphaFoldDB" id="A0A452H5Z3"/>
<evidence type="ECO:0000256" key="8">
    <source>
        <dbReference type="ARBA" id="ARBA00022723"/>
    </source>
</evidence>
<evidence type="ECO:0000256" key="10">
    <source>
        <dbReference type="ARBA" id="ARBA00023242"/>
    </source>
</evidence>
<keyword evidence="8" id="KW-0479">Metal-binding</keyword>
<dbReference type="PRINTS" id="PR02086">
    <property type="entry name" value="PUTNUCHARBI1"/>
</dbReference>
<comment type="subcellular location">
    <subcellularLocation>
        <location evidence="3">Cytoplasm</location>
    </subcellularLocation>
    <subcellularLocation>
        <location evidence="2">Nucleus</location>
    </subcellularLocation>
</comment>
<dbReference type="GO" id="GO:0016787">
    <property type="term" value="F:hydrolase activity"/>
    <property type="evidence" value="ECO:0007669"/>
    <property type="project" value="UniProtKB-KW"/>
</dbReference>
<protein>
    <recommendedName>
        <fullName evidence="5">Putative nuclease HARBI1</fullName>
    </recommendedName>
    <alternativeName>
        <fullName evidence="11">Harbinger transposase-derived nuclease</fullName>
    </alternativeName>
</protein>
<name>A0A452H5Z3_9SAUR</name>
<accession>A0A452H5Z3</accession>
<evidence type="ECO:0000313" key="15">
    <source>
        <dbReference type="Proteomes" id="UP000291020"/>
    </source>
</evidence>
<evidence type="ECO:0000256" key="4">
    <source>
        <dbReference type="ARBA" id="ARBA00006958"/>
    </source>
</evidence>
<dbReference type="GO" id="GO:0046872">
    <property type="term" value="F:metal ion binding"/>
    <property type="evidence" value="ECO:0007669"/>
    <property type="project" value="UniProtKB-KW"/>
</dbReference>
<comment type="cofactor">
    <cofactor evidence="1">
        <name>a divalent metal cation</name>
        <dbReference type="ChEBI" id="CHEBI:60240"/>
    </cofactor>
</comment>
<organism evidence="14 15">
    <name type="scientific">Gopherus agassizii</name>
    <name type="common">Agassiz's desert tortoise</name>
    <dbReference type="NCBI Taxonomy" id="38772"/>
    <lineage>
        <taxon>Eukaryota</taxon>
        <taxon>Metazoa</taxon>
        <taxon>Chordata</taxon>
        <taxon>Craniata</taxon>
        <taxon>Vertebrata</taxon>
        <taxon>Euteleostomi</taxon>
        <taxon>Archelosauria</taxon>
        <taxon>Testudinata</taxon>
        <taxon>Testudines</taxon>
        <taxon>Cryptodira</taxon>
        <taxon>Durocryptodira</taxon>
        <taxon>Testudinoidea</taxon>
        <taxon>Testudinidae</taxon>
        <taxon>Gopherus</taxon>
    </lineage>
</organism>
<dbReference type="InterPro" id="IPR027806">
    <property type="entry name" value="HARBI1_dom"/>
</dbReference>
<evidence type="ECO:0000256" key="6">
    <source>
        <dbReference type="ARBA" id="ARBA00022490"/>
    </source>
</evidence>
<reference evidence="15" key="1">
    <citation type="journal article" date="2017" name="PLoS ONE">
        <title>The Agassiz's desert tortoise genome provides a resource for the conservation of a threatened species.</title>
        <authorList>
            <person name="Tollis M."/>
            <person name="DeNardo D.F."/>
            <person name="Cornelius J.A."/>
            <person name="Dolby G.A."/>
            <person name="Edwards T."/>
            <person name="Henen B.T."/>
            <person name="Karl A.E."/>
            <person name="Murphy R.W."/>
            <person name="Kusumi K."/>
        </authorList>
    </citation>
    <scope>NUCLEOTIDE SEQUENCE [LARGE SCALE GENOMIC DNA]</scope>
</reference>
<keyword evidence="7" id="KW-0540">Nuclease</keyword>
<evidence type="ECO:0000256" key="5">
    <source>
        <dbReference type="ARBA" id="ARBA00015519"/>
    </source>
</evidence>
<evidence type="ECO:0000256" key="9">
    <source>
        <dbReference type="ARBA" id="ARBA00022801"/>
    </source>
</evidence>
<reference evidence="14" key="2">
    <citation type="submission" date="2025-08" db="UniProtKB">
        <authorList>
            <consortium name="Ensembl"/>
        </authorList>
    </citation>
    <scope>IDENTIFICATION</scope>
</reference>
<dbReference type="PANTHER" id="PTHR22930">
    <property type="match status" value="1"/>
</dbReference>
<evidence type="ECO:0000313" key="14">
    <source>
        <dbReference type="Ensembl" id="ENSGAGP00000010087.1"/>
    </source>
</evidence>
<dbReference type="STRING" id="38772.ENSGAGP00000010087"/>
<evidence type="ECO:0000256" key="11">
    <source>
        <dbReference type="ARBA" id="ARBA00030126"/>
    </source>
</evidence>
<keyword evidence="10" id="KW-0539">Nucleus</keyword>
<evidence type="ECO:0000256" key="2">
    <source>
        <dbReference type="ARBA" id="ARBA00004123"/>
    </source>
</evidence>
<dbReference type="Pfam" id="PF13359">
    <property type="entry name" value="DDE_Tnp_4"/>
    <property type="match status" value="1"/>
</dbReference>